<organism evidence="1 2">
    <name type="scientific">Polymorphum gilvum (strain LMG 25793 / CGMCC 1.9160 / SL003B-26A1)</name>
    <dbReference type="NCBI Taxonomy" id="991905"/>
    <lineage>
        <taxon>Bacteria</taxon>
        <taxon>Pseudomonadati</taxon>
        <taxon>Pseudomonadota</taxon>
        <taxon>Alphaproteobacteria</taxon>
        <taxon>Rhodobacterales</taxon>
        <taxon>Paracoccaceae</taxon>
        <taxon>Polymorphum</taxon>
    </lineage>
</organism>
<dbReference type="Proteomes" id="UP000008130">
    <property type="component" value="Chromosome"/>
</dbReference>
<dbReference type="InterPro" id="IPR021508">
    <property type="entry name" value="Gp17-like"/>
</dbReference>
<dbReference type="STRING" id="991905.SL003B_2927"/>
<dbReference type="OrthoDB" id="7630456at2"/>
<keyword evidence="2" id="KW-1185">Reference proteome</keyword>
<dbReference type="Pfam" id="PF11367">
    <property type="entry name" value="Tail_completion_gp17"/>
    <property type="match status" value="1"/>
</dbReference>
<accession>F2IV19</accession>
<reference evidence="1 2" key="1">
    <citation type="journal article" date="2011" name="J. Bacteriol.">
        <title>Complete genome sequence of Polymorphum gilvum SL003B-26A1T, a crude oil-degrading bacterium from oil-polluted saline soil.</title>
        <authorList>
            <person name="Li S.G."/>
            <person name="Tang Y.Q."/>
            <person name="Nie Y."/>
            <person name="Cai M."/>
            <person name="Wu X.L."/>
        </authorList>
    </citation>
    <scope>NUCLEOTIDE SEQUENCE [LARGE SCALE GENOMIC DNA]</scope>
    <source>
        <strain evidence="2">LMG 25793 / CGMCC 1.9160 / SL003B-26A1</strain>
    </source>
</reference>
<protein>
    <submittedName>
        <fullName evidence="1">Gene transfer agent-like protein</fullName>
    </submittedName>
</protein>
<dbReference type="KEGG" id="pgv:SL003B_2927"/>
<dbReference type="EMBL" id="CP002568">
    <property type="protein sequence ID" value="ADZ71350.1"/>
    <property type="molecule type" value="Genomic_DNA"/>
</dbReference>
<evidence type="ECO:0000313" key="1">
    <source>
        <dbReference type="EMBL" id="ADZ71350.1"/>
    </source>
</evidence>
<evidence type="ECO:0000313" key="2">
    <source>
        <dbReference type="Proteomes" id="UP000008130"/>
    </source>
</evidence>
<dbReference type="InterPro" id="IPR053745">
    <property type="entry name" value="Viral_Tail_Comp_sf"/>
</dbReference>
<dbReference type="RefSeq" id="WP_013653663.1">
    <property type="nucleotide sequence ID" value="NC_015259.1"/>
</dbReference>
<dbReference type="HOGENOM" id="CLU_126531_0_0_5"/>
<name>F2IV19_POLGS</name>
<dbReference type="Gene3D" id="3.30.2000.30">
    <property type="match status" value="1"/>
</dbReference>
<dbReference type="eggNOG" id="ENOG503004K">
    <property type="taxonomic scope" value="Bacteria"/>
</dbReference>
<proteinExistence type="predicted"/>
<dbReference type="AlphaFoldDB" id="F2IV19"/>
<sequence>MSTTAAEIALRDAILIHLAGDAELEALLGPGRLFDAPPRGQAFPFLRLDAVTGRRLAGSAEDGLEHELRLTVLSRADSRDEAVKAIARVAALLDGPVLALAGHRLVDLVPVATASGPLRDGRTFRAELVLRAVTEPAD</sequence>
<gene>
    <name evidence="1" type="ordered locus">SL003B_2927</name>
</gene>